<dbReference type="GO" id="GO:0005986">
    <property type="term" value="P:sucrose biosynthetic process"/>
    <property type="evidence" value="ECO:0007669"/>
    <property type="project" value="TreeGrafter"/>
</dbReference>
<feature type="binding site" evidence="7">
    <location>
        <position position="253"/>
    </location>
    <ligand>
        <name>Mg(2+)</name>
        <dbReference type="ChEBI" id="CHEBI:18420"/>
        <label>2</label>
    </ligand>
</feature>
<proteinExistence type="inferred from homology"/>
<feature type="binding site" evidence="7">
    <location>
        <position position="101"/>
    </location>
    <ligand>
        <name>Mg(2+)</name>
        <dbReference type="ChEBI" id="CHEBI:18420"/>
        <label>2</label>
    </ligand>
</feature>
<dbReference type="EMBL" id="CP058910">
    <property type="protein sequence ID" value="QLH77550.1"/>
    <property type="molecule type" value="Genomic_DNA"/>
</dbReference>
<keyword evidence="12" id="KW-1185">Reference proteome</keyword>
<feature type="domain" description="Fructose-1-6-bisphosphatase class I N-terminal" evidence="9">
    <location>
        <begin position="45"/>
        <end position="158"/>
    </location>
</feature>
<dbReference type="InterPro" id="IPR033391">
    <property type="entry name" value="FBPase_N"/>
</dbReference>
<dbReference type="PRINTS" id="PR00115">
    <property type="entry name" value="F16BPHPHTASE"/>
</dbReference>
<evidence type="ECO:0000256" key="4">
    <source>
        <dbReference type="ARBA" id="ARBA00022801"/>
    </source>
</evidence>
<dbReference type="GO" id="GO:0030388">
    <property type="term" value="P:fructose 1,6-bisphosphate metabolic process"/>
    <property type="evidence" value="ECO:0007669"/>
    <property type="project" value="TreeGrafter"/>
</dbReference>
<dbReference type="Gene3D" id="3.40.190.80">
    <property type="match status" value="1"/>
</dbReference>
<evidence type="ECO:0000256" key="5">
    <source>
        <dbReference type="ARBA" id="ARBA00023277"/>
    </source>
</evidence>
<evidence type="ECO:0000313" key="12">
    <source>
        <dbReference type="Proteomes" id="UP000509667"/>
    </source>
</evidence>
<keyword evidence="3 7" id="KW-0963">Cytoplasm</keyword>
<comment type="subcellular location">
    <subcellularLocation>
        <location evidence="7">Cytoplasm</location>
    </subcellularLocation>
</comment>
<gene>
    <name evidence="7" type="primary">fbp</name>
    <name evidence="11" type="ORF">HZS55_09675</name>
</gene>
<sequence>MSQQLPPSADWIGHPTVDAVFDVVRDTASEVREALPERRAYVEGHNPSGEKVRAADEYADELFCERLLALESVGSYASEERESARTADDGGEFHLALDPLDGSSNLTSNNPMGTIVSVYDEPVPTTGDHLVAAAFVLYGPNTTMVVSDGDSVDEYLIEAGAAEGSGEDDDGRKLLREGLTLPDDPTVYAFGGRRPDWTDDVTEAVEALEDDRLKLRYGGAFIADVMQVLTHGGVFAYPELADTPEGKLRYCFECAPVGFVVEAAGGRVSDGYGDLFETDPDRLHERSPVYLGNEELVDRIEAKLS</sequence>
<evidence type="ECO:0000256" key="8">
    <source>
        <dbReference type="RuleBase" id="RU000508"/>
    </source>
</evidence>
<dbReference type="GO" id="GO:0000287">
    <property type="term" value="F:magnesium ion binding"/>
    <property type="evidence" value="ECO:0007669"/>
    <property type="project" value="UniProtKB-UniRule"/>
</dbReference>
<feature type="binding site" evidence="7">
    <location>
        <position position="98"/>
    </location>
    <ligand>
        <name>Mg(2+)</name>
        <dbReference type="ChEBI" id="CHEBI:18420"/>
        <label>1</label>
    </ligand>
</feature>
<dbReference type="GeneID" id="56078132"/>
<dbReference type="PANTHER" id="PTHR11556:SF35">
    <property type="entry name" value="SEDOHEPTULOSE-1,7-BISPHOSPHATASE, CHLOROPLASTIC"/>
    <property type="match status" value="1"/>
</dbReference>
<dbReference type="InterPro" id="IPR028343">
    <property type="entry name" value="FBPtase"/>
</dbReference>
<dbReference type="Gene3D" id="3.30.540.10">
    <property type="entry name" value="Fructose-1,6-Bisphosphatase, subunit A, domain 1"/>
    <property type="match status" value="1"/>
</dbReference>
<feature type="binding site" evidence="7">
    <location>
        <position position="79"/>
    </location>
    <ligand>
        <name>Mg(2+)</name>
        <dbReference type="ChEBI" id="CHEBI:18420"/>
        <label>1</label>
    </ligand>
</feature>
<feature type="binding site" evidence="7">
    <location>
        <position position="100"/>
    </location>
    <ligand>
        <name>Mg(2+)</name>
        <dbReference type="ChEBI" id="CHEBI:18420"/>
        <label>1</label>
    </ligand>
</feature>
<dbReference type="SUPFAM" id="SSF56655">
    <property type="entry name" value="Carbohydrate phosphatase"/>
    <property type="match status" value="1"/>
</dbReference>
<name>A0A7D5T498_9EURY</name>
<comment type="catalytic activity">
    <reaction evidence="1 7">
        <text>beta-D-fructose 1,6-bisphosphate + H2O = beta-D-fructose 6-phosphate + phosphate</text>
        <dbReference type="Rhea" id="RHEA:11064"/>
        <dbReference type="ChEBI" id="CHEBI:15377"/>
        <dbReference type="ChEBI" id="CHEBI:32966"/>
        <dbReference type="ChEBI" id="CHEBI:43474"/>
        <dbReference type="ChEBI" id="CHEBI:57634"/>
        <dbReference type="EC" id="3.1.3.11"/>
    </reaction>
</comment>
<dbReference type="Proteomes" id="UP000509667">
    <property type="component" value="Chromosome"/>
</dbReference>
<keyword evidence="5 7" id="KW-0119">Carbohydrate metabolism</keyword>
<accession>A0A7D5T498</accession>
<feature type="binding site" evidence="7">
    <location>
        <begin position="101"/>
        <end position="104"/>
    </location>
    <ligand>
        <name>substrate</name>
    </ligand>
</feature>
<dbReference type="GO" id="GO:0006000">
    <property type="term" value="P:fructose metabolic process"/>
    <property type="evidence" value="ECO:0007669"/>
    <property type="project" value="TreeGrafter"/>
</dbReference>
<evidence type="ECO:0000256" key="1">
    <source>
        <dbReference type="ARBA" id="ARBA00001273"/>
    </source>
</evidence>
<dbReference type="Pfam" id="PF00316">
    <property type="entry name" value="FBPase"/>
    <property type="match status" value="1"/>
</dbReference>
<feature type="domain" description="Fructose-1-6-bisphosphatase class 1 C-terminal" evidence="10">
    <location>
        <begin position="181"/>
        <end position="302"/>
    </location>
</feature>
<feature type="binding site" evidence="7">
    <location>
        <position position="247"/>
    </location>
    <ligand>
        <name>substrate</name>
    </ligand>
</feature>
<dbReference type="HAMAP" id="MF_01855">
    <property type="entry name" value="FBPase_class1"/>
    <property type="match status" value="1"/>
</dbReference>
<dbReference type="OrthoDB" id="146513at2157"/>
<dbReference type="GO" id="GO:0042132">
    <property type="term" value="F:fructose 1,6-bisphosphate 1-phosphatase activity"/>
    <property type="evidence" value="ECO:0007669"/>
    <property type="project" value="UniProtKB-UniRule"/>
</dbReference>
<dbReference type="PANTHER" id="PTHR11556">
    <property type="entry name" value="FRUCTOSE-1,6-BISPHOSPHATASE-RELATED"/>
    <property type="match status" value="1"/>
</dbReference>
<dbReference type="GO" id="GO:0006094">
    <property type="term" value="P:gluconeogenesis"/>
    <property type="evidence" value="ECO:0007669"/>
    <property type="project" value="UniProtKB-UniRule"/>
</dbReference>
<dbReference type="KEGG" id="hrr:HZS55_09675"/>
<comment type="cofactor">
    <cofactor evidence="7">
        <name>Mg(2+)</name>
        <dbReference type="ChEBI" id="CHEBI:18420"/>
    </cofactor>
    <text evidence="7">Binds 2 magnesium ions per subunit.</text>
</comment>
<dbReference type="InterPro" id="IPR000146">
    <property type="entry name" value="FBPase_class-1"/>
</dbReference>
<evidence type="ECO:0000256" key="3">
    <source>
        <dbReference type="ARBA" id="ARBA00022490"/>
    </source>
</evidence>
<reference evidence="11 12" key="1">
    <citation type="submission" date="2020-07" db="EMBL/GenBank/DDBJ databases">
        <title>Halosimplex pelagicum sp. nov. and Halosimplex rubrum sp. nov., isolated from salted brown alga Laminaria, and emended description of the genus Halosimplex.</title>
        <authorList>
            <person name="Cui H."/>
        </authorList>
    </citation>
    <scope>NUCLEOTIDE SEQUENCE [LARGE SCALE GENOMIC DNA]</scope>
    <source>
        <strain evidence="11 12">R27</strain>
    </source>
</reference>
<dbReference type="PIRSF" id="PIRSF000904">
    <property type="entry name" value="FBPtase_SBPase"/>
    <property type="match status" value="1"/>
</dbReference>
<dbReference type="AlphaFoldDB" id="A0A7D5T498"/>
<protein>
    <recommendedName>
        <fullName evidence="7">Fructose-1,6-bisphosphatase class 1</fullName>
        <shortName evidence="7">FBPase class 1</shortName>
        <ecNumber evidence="7">3.1.3.11</ecNumber>
    </recommendedName>
    <alternativeName>
        <fullName evidence="7">D-fructose-1,6-bisphosphate 1-phosphohydrolase class 1</fullName>
    </alternativeName>
</protein>
<evidence type="ECO:0000256" key="7">
    <source>
        <dbReference type="HAMAP-Rule" id="MF_01855"/>
    </source>
</evidence>
<comment type="similarity">
    <text evidence="2 7 8">Belongs to the FBPase class 1 family.</text>
</comment>
<keyword evidence="4 7" id="KW-0378">Hydrolase</keyword>
<keyword evidence="7" id="KW-0460">Magnesium</keyword>
<feature type="binding site" evidence="7">
    <location>
        <position position="217"/>
    </location>
    <ligand>
        <name>substrate</name>
    </ligand>
</feature>
<evidence type="ECO:0000256" key="2">
    <source>
        <dbReference type="ARBA" id="ARBA00010941"/>
    </source>
</evidence>
<comment type="subunit">
    <text evidence="7">Homotetramer.</text>
</comment>
<dbReference type="GO" id="GO:0005737">
    <property type="term" value="C:cytoplasm"/>
    <property type="evidence" value="ECO:0007669"/>
    <property type="project" value="UniProtKB-SubCell"/>
</dbReference>
<dbReference type="GO" id="GO:0006002">
    <property type="term" value="P:fructose 6-phosphate metabolic process"/>
    <property type="evidence" value="ECO:0007669"/>
    <property type="project" value="TreeGrafter"/>
</dbReference>
<dbReference type="RefSeq" id="WP_179911476.1">
    <property type="nucleotide sequence ID" value="NZ_CP058910.1"/>
</dbReference>
<comment type="pathway">
    <text evidence="6">Carbohydrate biosynthesis.</text>
</comment>
<feature type="binding site" evidence="7">
    <location>
        <position position="98"/>
    </location>
    <ligand>
        <name>Mg(2+)</name>
        <dbReference type="ChEBI" id="CHEBI:18420"/>
        <label>2</label>
    </ligand>
</feature>
<evidence type="ECO:0000259" key="10">
    <source>
        <dbReference type="Pfam" id="PF18913"/>
    </source>
</evidence>
<evidence type="ECO:0000259" key="9">
    <source>
        <dbReference type="Pfam" id="PF00316"/>
    </source>
</evidence>
<dbReference type="InterPro" id="IPR044015">
    <property type="entry name" value="FBPase_C_dom"/>
</dbReference>
<dbReference type="Pfam" id="PF18913">
    <property type="entry name" value="FBPase_C"/>
    <property type="match status" value="1"/>
</dbReference>
<comment type="caution">
    <text evidence="7">Lacks conserved residue(s) required for the propagation of feature annotation.</text>
</comment>
<dbReference type="EC" id="3.1.3.11" evidence="7"/>
<evidence type="ECO:0000256" key="6">
    <source>
        <dbReference type="ARBA" id="ARBA00024331"/>
    </source>
</evidence>
<keyword evidence="7" id="KW-0479">Metal-binding</keyword>
<evidence type="ECO:0000313" key="11">
    <source>
        <dbReference type="EMBL" id="QLH77550.1"/>
    </source>
</evidence>
<organism evidence="11 12">
    <name type="scientific">Halosimplex rubrum</name>
    <dbReference type="NCBI Taxonomy" id="869889"/>
    <lineage>
        <taxon>Archaea</taxon>
        <taxon>Methanobacteriati</taxon>
        <taxon>Methanobacteriota</taxon>
        <taxon>Stenosarchaea group</taxon>
        <taxon>Halobacteria</taxon>
        <taxon>Halobacteriales</taxon>
        <taxon>Haloarculaceae</taxon>
        <taxon>Halosimplex</taxon>
    </lineage>
</organism>